<reference evidence="1 2" key="1">
    <citation type="submission" date="2024-09" db="EMBL/GenBank/DDBJ databases">
        <title>Paenibacillus zeirhizospherea sp. nov., isolated from surface of the maize (Zea mays) roots in a horticulture field, Hungary.</title>
        <authorList>
            <person name="Marton D."/>
            <person name="Farkas M."/>
            <person name="Bedics A."/>
            <person name="Toth E."/>
            <person name="Tancsics A."/>
            <person name="Boka K."/>
            <person name="Maroti G."/>
            <person name="Kriszt B."/>
            <person name="Cserhati M."/>
        </authorList>
    </citation>
    <scope>NUCLEOTIDE SEQUENCE [LARGE SCALE GENOMIC DNA]</scope>
    <source>
        <strain evidence="1 2">KCTC 33519</strain>
    </source>
</reference>
<keyword evidence="2" id="KW-1185">Reference proteome</keyword>
<gene>
    <name evidence="1" type="ORF">ACE41H_07735</name>
</gene>
<name>A0ABV5AS16_9BACL</name>
<dbReference type="SUPFAM" id="SSF53756">
    <property type="entry name" value="UDP-Glycosyltransferase/glycogen phosphorylase"/>
    <property type="match status" value="1"/>
</dbReference>
<organism evidence="1 2">
    <name type="scientific">Paenibacillus enshidis</name>
    <dbReference type="NCBI Taxonomy" id="1458439"/>
    <lineage>
        <taxon>Bacteria</taxon>
        <taxon>Bacillati</taxon>
        <taxon>Bacillota</taxon>
        <taxon>Bacilli</taxon>
        <taxon>Bacillales</taxon>
        <taxon>Paenibacillaceae</taxon>
        <taxon>Paenibacillus</taxon>
    </lineage>
</organism>
<evidence type="ECO:0008006" key="3">
    <source>
        <dbReference type="Google" id="ProtNLM"/>
    </source>
</evidence>
<accession>A0ABV5AS16</accession>
<sequence length="428" mass="49783">MKSLLIISSDVIASKMAGPGIRYWNLALELSKHFNVILAIPNYHNFDLHSELNGTTIKLSSTNCEELKKHAKSVDSILLQGDILWKFRFLRSAKASIIVDLYDPFVLEHLELNQNDMKGNLIFNNIVNIQNDQLKYGDYFICASEKQKDFWLGTLNALKRINLKEYSISKSLEHLIGVVPFGIPNAPPDKTKEVLKGVYPGIDKHDRVIVWGGGIWEWFDPITLIEAMKLVSYQRSDIKLFFMGIKHPNASIKRMRIVDETIELSNQLGLTDKFVFFNDWVPYEERQNYLLEADIGVNIHKNHIETRYSFRTRMLDYIWTRLPILTNSGDFFSDEIKDKSIGMVIENLTPENLAKQIMEFPGKSFYESNFKSLINQYQWSNNIKCIVNYVQNNKPKHRKKNIDFSLMKKAVYVFCRGINLIYCKLKKF</sequence>
<dbReference type="Gene3D" id="3.40.50.2000">
    <property type="entry name" value="Glycogen Phosphorylase B"/>
    <property type="match status" value="1"/>
</dbReference>
<comment type="caution">
    <text evidence="1">The sequence shown here is derived from an EMBL/GenBank/DDBJ whole genome shotgun (WGS) entry which is preliminary data.</text>
</comment>
<dbReference type="EMBL" id="JBHHMI010000005">
    <property type="protein sequence ID" value="MFB5266674.1"/>
    <property type="molecule type" value="Genomic_DNA"/>
</dbReference>
<evidence type="ECO:0000313" key="2">
    <source>
        <dbReference type="Proteomes" id="UP001580346"/>
    </source>
</evidence>
<dbReference type="Proteomes" id="UP001580346">
    <property type="component" value="Unassembled WGS sequence"/>
</dbReference>
<dbReference type="RefSeq" id="WP_375354544.1">
    <property type="nucleotide sequence ID" value="NZ_JBHHMI010000005.1"/>
</dbReference>
<evidence type="ECO:0000313" key="1">
    <source>
        <dbReference type="EMBL" id="MFB5266674.1"/>
    </source>
</evidence>
<proteinExistence type="predicted"/>
<protein>
    <recommendedName>
        <fullName evidence="3">Glycosyltransferase</fullName>
    </recommendedName>
</protein>